<feature type="compositionally biased region" description="Polar residues" evidence="1">
    <location>
        <begin position="305"/>
        <end position="315"/>
    </location>
</feature>
<dbReference type="AlphaFoldDB" id="A0A4Z1NY26"/>
<proteinExistence type="predicted"/>
<keyword evidence="3" id="KW-1185">Reference proteome</keyword>
<evidence type="ECO:0000256" key="1">
    <source>
        <dbReference type="SAM" id="MobiDB-lite"/>
    </source>
</evidence>
<comment type="caution">
    <text evidence="2">The sequence shown here is derived from an EMBL/GenBank/DDBJ whole genome shotgun (WGS) entry which is preliminary data.</text>
</comment>
<feature type="region of interest" description="Disordered" evidence="1">
    <location>
        <begin position="290"/>
        <end position="315"/>
    </location>
</feature>
<dbReference type="EMBL" id="SNSC02000011">
    <property type="protein sequence ID" value="TID20089.1"/>
    <property type="molecule type" value="Genomic_DNA"/>
</dbReference>
<evidence type="ECO:0000313" key="2">
    <source>
        <dbReference type="EMBL" id="TID20089.1"/>
    </source>
</evidence>
<reference evidence="2 3" key="1">
    <citation type="submission" date="2019-04" db="EMBL/GenBank/DDBJ databases">
        <title>High contiguity whole genome sequence and gene annotation resource for two Venturia nashicola isolates.</title>
        <authorList>
            <person name="Prokchorchik M."/>
            <person name="Won K."/>
            <person name="Lee Y."/>
            <person name="Choi E.D."/>
            <person name="Segonzac C."/>
            <person name="Sohn K.H."/>
        </authorList>
    </citation>
    <scope>NUCLEOTIDE SEQUENCE [LARGE SCALE GENOMIC DNA]</scope>
    <source>
        <strain evidence="2 3">PRI2</strain>
    </source>
</reference>
<name>A0A4Z1NY26_9PEZI</name>
<dbReference type="Proteomes" id="UP000298493">
    <property type="component" value="Unassembled WGS sequence"/>
</dbReference>
<protein>
    <submittedName>
        <fullName evidence="2">Uncharacterized protein</fullName>
    </submittedName>
</protein>
<organism evidence="2 3">
    <name type="scientific">Venturia nashicola</name>
    <dbReference type="NCBI Taxonomy" id="86259"/>
    <lineage>
        <taxon>Eukaryota</taxon>
        <taxon>Fungi</taxon>
        <taxon>Dikarya</taxon>
        <taxon>Ascomycota</taxon>
        <taxon>Pezizomycotina</taxon>
        <taxon>Dothideomycetes</taxon>
        <taxon>Pleosporomycetidae</taxon>
        <taxon>Venturiales</taxon>
        <taxon>Venturiaceae</taxon>
        <taxon>Venturia</taxon>
    </lineage>
</organism>
<gene>
    <name evidence="2" type="ORF">E6O75_ATG07549</name>
</gene>
<dbReference type="PANTHER" id="PTHR42085">
    <property type="entry name" value="F-BOX DOMAIN-CONTAINING PROTEIN"/>
    <property type="match status" value="1"/>
</dbReference>
<sequence length="315" mass="36828">MAASLTPQDLTMLTAKLAAPSPSETTAFDRILLPEWRQSEKVHPGRSFIDLPRELRDMIYWFFLRSWEGRIRKSGRPSWEGRSIGFWRSYCPFYNRAVKSDFSSLMSVSRQVHEEASSVAYQEMTCLAECSFTSSSIYLPLLAPHYASLVRRGSMITTSHFPTPLKEYSLQKVKQRIWAICEATSRYPNLESCTIDVPMTRVRNKLAREPMWNQWKALWEADKDSNFEHRLKLFDQMLNDFGDKDRLFPCFVRLVLCGKWDTPWGSFNTDVGRAFRKDFQEAFARREKEKASKITKAARKKKRTQMLTKDNNNSR</sequence>
<evidence type="ECO:0000313" key="3">
    <source>
        <dbReference type="Proteomes" id="UP000298493"/>
    </source>
</evidence>
<dbReference type="PANTHER" id="PTHR42085:SF2">
    <property type="entry name" value="F-BOX DOMAIN-CONTAINING PROTEIN"/>
    <property type="match status" value="1"/>
</dbReference>
<accession>A0A4Z1NY26</accession>
<dbReference type="InterPro" id="IPR038883">
    <property type="entry name" value="AN11006-like"/>
</dbReference>